<reference evidence="2" key="2">
    <citation type="submission" date="2024-10" db="UniProtKB">
        <authorList>
            <consortium name="EnsemblProtists"/>
        </authorList>
    </citation>
    <scope>IDENTIFICATION</scope>
</reference>
<evidence type="ECO:0000259" key="1">
    <source>
        <dbReference type="PROSITE" id="PS50011"/>
    </source>
</evidence>
<dbReference type="HOGENOM" id="CLU_000288_7_18_1"/>
<dbReference type="InterPro" id="IPR008271">
    <property type="entry name" value="Ser/Thr_kinase_AS"/>
</dbReference>
<accession>A0A0D3JAP2</accession>
<dbReference type="PROSITE" id="PS00108">
    <property type="entry name" value="PROTEIN_KINASE_ST"/>
    <property type="match status" value="1"/>
</dbReference>
<dbReference type="Gene3D" id="1.10.510.10">
    <property type="entry name" value="Transferase(Phosphotransferase) domain 1"/>
    <property type="match status" value="1"/>
</dbReference>
<dbReference type="InterPro" id="IPR011009">
    <property type="entry name" value="Kinase-like_dom_sf"/>
</dbReference>
<organism evidence="2 3">
    <name type="scientific">Emiliania huxleyi (strain CCMP1516)</name>
    <dbReference type="NCBI Taxonomy" id="280463"/>
    <lineage>
        <taxon>Eukaryota</taxon>
        <taxon>Haptista</taxon>
        <taxon>Haptophyta</taxon>
        <taxon>Prymnesiophyceae</taxon>
        <taxon>Isochrysidales</taxon>
        <taxon>Noelaerhabdaceae</taxon>
        <taxon>Emiliania</taxon>
    </lineage>
</organism>
<dbReference type="InterPro" id="IPR000719">
    <property type="entry name" value="Prot_kinase_dom"/>
</dbReference>
<dbReference type="PROSITE" id="PS50011">
    <property type="entry name" value="PROTEIN_KINASE_DOM"/>
    <property type="match status" value="1"/>
</dbReference>
<dbReference type="STRING" id="2903.R1CDS9"/>
<dbReference type="RefSeq" id="XP_005773006.1">
    <property type="nucleotide sequence ID" value="XM_005772949.1"/>
</dbReference>
<dbReference type="GO" id="GO:0005737">
    <property type="term" value="C:cytoplasm"/>
    <property type="evidence" value="ECO:0007669"/>
    <property type="project" value="TreeGrafter"/>
</dbReference>
<dbReference type="GeneID" id="17266124"/>
<dbReference type="KEGG" id="ehx:EMIHUDRAFT_65378"/>
<feature type="domain" description="Protein kinase" evidence="1">
    <location>
        <begin position="1"/>
        <end position="179"/>
    </location>
</feature>
<keyword evidence="3" id="KW-1185">Reference proteome</keyword>
<reference evidence="3" key="1">
    <citation type="journal article" date="2013" name="Nature">
        <title>Pan genome of the phytoplankton Emiliania underpins its global distribution.</title>
        <authorList>
            <person name="Read B.A."/>
            <person name="Kegel J."/>
            <person name="Klute M.J."/>
            <person name="Kuo A."/>
            <person name="Lefebvre S.C."/>
            <person name="Maumus F."/>
            <person name="Mayer C."/>
            <person name="Miller J."/>
            <person name="Monier A."/>
            <person name="Salamov A."/>
            <person name="Young J."/>
            <person name="Aguilar M."/>
            <person name="Claverie J.M."/>
            <person name="Frickenhaus S."/>
            <person name="Gonzalez K."/>
            <person name="Herman E.K."/>
            <person name="Lin Y.C."/>
            <person name="Napier J."/>
            <person name="Ogata H."/>
            <person name="Sarno A.F."/>
            <person name="Shmutz J."/>
            <person name="Schroeder D."/>
            <person name="de Vargas C."/>
            <person name="Verret F."/>
            <person name="von Dassow P."/>
            <person name="Valentin K."/>
            <person name="Van de Peer Y."/>
            <person name="Wheeler G."/>
            <person name="Dacks J.B."/>
            <person name="Delwiche C.F."/>
            <person name="Dyhrman S.T."/>
            <person name="Glockner G."/>
            <person name="John U."/>
            <person name="Richards T."/>
            <person name="Worden A.Z."/>
            <person name="Zhang X."/>
            <person name="Grigoriev I.V."/>
            <person name="Allen A.E."/>
            <person name="Bidle K."/>
            <person name="Borodovsky M."/>
            <person name="Bowler C."/>
            <person name="Brownlee C."/>
            <person name="Cock J.M."/>
            <person name="Elias M."/>
            <person name="Gladyshev V.N."/>
            <person name="Groth M."/>
            <person name="Guda C."/>
            <person name="Hadaegh A."/>
            <person name="Iglesias-Rodriguez M.D."/>
            <person name="Jenkins J."/>
            <person name="Jones B.M."/>
            <person name="Lawson T."/>
            <person name="Leese F."/>
            <person name="Lindquist E."/>
            <person name="Lobanov A."/>
            <person name="Lomsadze A."/>
            <person name="Malik S.B."/>
            <person name="Marsh M.E."/>
            <person name="Mackinder L."/>
            <person name="Mock T."/>
            <person name="Mueller-Roeber B."/>
            <person name="Pagarete A."/>
            <person name="Parker M."/>
            <person name="Probert I."/>
            <person name="Quesneville H."/>
            <person name="Raines C."/>
            <person name="Rensing S.A."/>
            <person name="Riano-Pachon D.M."/>
            <person name="Richier S."/>
            <person name="Rokitta S."/>
            <person name="Shiraiwa Y."/>
            <person name="Soanes D.M."/>
            <person name="van der Giezen M."/>
            <person name="Wahlund T.M."/>
            <person name="Williams B."/>
            <person name="Wilson W."/>
            <person name="Wolfe G."/>
            <person name="Wurch L.L."/>
        </authorList>
    </citation>
    <scope>NUCLEOTIDE SEQUENCE</scope>
</reference>
<proteinExistence type="predicted"/>
<sequence>MLLEEAKALARVRHPNVVHLLGVCTDSRSPMMLLSLAAGTLVDELDAAEASGVPMAVGRKLQLARDICAGMAALHARGILHLDLKPANVLISRAGEALVADFGLSIQLRTTLTGASLAASAVATAAGARGTMAYKAPELSRPRGKGGAVYAKPCDVYSFAMLLWELFAGGPPWAGMPEM</sequence>
<protein>
    <recommendedName>
        <fullName evidence="1">Protein kinase domain-containing protein</fullName>
    </recommendedName>
</protein>
<dbReference type="SMART" id="SM00220">
    <property type="entry name" value="S_TKc"/>
    <property type="match status" value="1"/>
</dbReference>
<dbReference type="AlphaFoldDB" id="A0A0D3JAP2"/>
<dbReference type="GO" id="GO:0005524">
    <property type="term" value="F:ATP binding"/>
    <property type="evidence" value="ECO:0007669"/>
    <property type="project" value="InterPro"/>
</dbReference>
<dbReference type="PaxDb" id="2903-EOD20577"/>
<dbReference type="eggNOG" id="KOG0192">
    <property type="taxonomic scope" value="Eukaryota"/>
</dbReference>
<dbReference type="GO" id="GO:0004672">
    <property type="term" value="F:protein kinase activity"/>
    <property type="evidence" value="ECO:0007669"/>
    <property type="project" value="InterPro"/>
</dbReference>
<dbReference type="GO" id="GO:0007165">
    <property type="term" value="P:signal transduction"/>
    <property type="evidence" value="ECO:0007669"/>
    <property type="project" value="TreeGrafter"/>
</dbReference>
<evidence type="ECO:0000313" key="2">
    <source>
        <dbReference type="EnsemblProtists" id="EOD20577"/>
    </source>
</evidence>
<dbReference type="Proteomes" id="UP000013827">
    <property type="component" value="Unassembled WGS sequence"/>
</dbReference>
<dbReference type="SUPFAM" id="SSF56112">
    <property type="entry name" value="Protein kinase-like (PK-like)"/>
    <property type="match status" value="1"/>
</dbReference>
<dbReference type="PANTHER" id="PTHR23257">
    <property type="entry name" value="SERINE-THREONINE PROTEIN KINASE"/>
    <property type="match status" value="1"/>
</dbReference>
<name>A0A0D3JAP2_EMIH1</name>
<dbReference type="PANTHER" id="PTHR23257:SF963">
    <property type="entry name" value="AT08303P"/>
    <property type="match status" value="1"/>
</dbReference>
<evidence type="ECO:0000313" key="3">
    <source>
        <dbReference type="Proteomes" id="UP000013827"/>
    </source>
</evidence>
<dbReference type="EnsemblProtists" id="EOD20577">
    <property type="protein sequence ID" value="EOD20577"/>
    <property type="gene ID" value="EMIHUDRAFT_65378"/>
</dbReference>
<dbReference type="Pfam" id="PF00069">
    <property type="entry name" value="Pkinase"/>
    <property type="match status" value="1"/>
</dbReference>
<dbReference type="OMA" id="WAGMPEM"/>
<dbReference type="InterPro" id="IPR050167">
    <property type="entry name" value="Ser_Thr_protein_kinase"/>
</dbReference>